<gene>
    <name evidence="3" type="ORF">ENSA5_42450</name>
</gene>
<comment type="caution">
    <text evidence="3">The sequence shown here is derived from an EMBL/GenBank/DDBJ whole genome shotgun (WGS) entry which is preliminary data.</text>
</comment>
<dbReference type="AlphaFoldDB" id="A0A2S9XLW4"/>
<name>A0A2S9XLW4_9BACT</name>
<reference evidence="3 4" key="1">
    <citation type="submission" date="2018-03" db="EMBL/GenBank/DDBJ databases">
        <title>Draft Genome Sequences of the Obligatory Marine Myxobacteria Enhygromyxa salina SWB005.</title>
        <authorList>
            <person name="Poehlein A."/>
            <person name="Moghaddam J.A."/>
            <person name="Harms H."/>
            <person name="Alanjari M."/>
            <person name="Koenig G.M."/>
            <person name="Daniel R."/>
            <person name="Schaeberle T.F."/>
        </authorList>
    </citation>
    <scope>NUCLEOTIDE SEQUENCE [LARGE SCALE GENOMIC DNA]</scope>
    <source>
        <strain evidence="3 4">SWB005</strain>
    </source>
</reference>
<feature type="domain" description="Cytochrome c7-like" evidence="2">
    <location>
        <begin position="154"/>
        <end position="208"/>
    </location>
</feature>
<keyword evidence="4" id="KW-1185">Reference proteome</keyword>
<dbReference type="EMBL" id="PVNK01000184">
    <property type="protein sequence ID" value="PRP93842.1"/>
    <property type="molecule type" value="Genomic_DNA"/>
</dbReference>
<dbReference type="SUPFAM" id="SSF48695">
    <property type="entry name" value="Multiheme cytochromes"/>
    <property type="match status" value="1"/>
</dbReference>
<dbReference type="PANTHER" id="PTHR39425:SF1">
    <property type="entry name" value="CYTOCHROME C7-LIKE DOMAIN-CONTAINING PROTEIN"/>
    <property type="match status" value="1"/>
</dbReference>
<dbReference type="RefSeq" id="WP_181198012.1">
    <property type="nucleotide sequence ID" value="NZ_PVNK01000184.1"/>
</dbReference>
<evidence type="ECO:0000256" key="1">
    <source>
        <dbReference type="SAM" id="MobiDB-lite"/>
    </source>
</evidence>
<evidence type="ECO:0000313" key="3">
    <source>
        <dbReference type="EMBL" id="PRP93842.1"/>
    </source>
</evidence>
<organism evidence="3 4">
    <name type="scientific">Enhygromyxa salina</name>
    <dbReference type="NCBI Taxonomy" id="215803"/>
    <lineage>
        <taxon>Bacteria</taxon>
        <taxon>Pseudomonadati</taxon>
        <taxon>Myxococcota</taxon>
        <taxon>Polyangia</taxon>
        <taxon>Nannocystales</taxon>
        <taxon>Nannocystaceae</taxon>
        <taxon>Enhygromyxa</taxon>
    </lineage>
</organism>
<evidence type="ECO:0000259" key="2">
    <source>
        <dbReference type="Pfam" id="PF14522"/>
    </source>
</evidence>
<dbReference type="Pfam" id="PF14522">
    <property type="entry name" value="Cytochrome_C7"/>
    <property type="match status" value="2"/>
</dbReference>
<dbReference type="CDD" id="cd08168">
    <property type="entry name" value="Cytochrom_C3"/>
    <property type="match status" value="1"/>
</dbReference>
<evidence type="ECO:0000313" key="4">
    <source>
        <dbReference type="Proteomes" id="UP000237968"/>
    </source>
</evidence>
<proteinExistence type="predicted"/>
<sequence length="427" mass="45047">MSATHRAPPPGAWLGAPVATLLVLAFVLGLAAPTLAWTLGPKQPISEPPATVARSEGPRRPGGPVYPQQDIRVRMDHAVHLAEGMHCKQCHQRIDRSQLSSQNDLPTGEACDACHGDQHPRVAEGETPRCAECHTHVEDQRVTATSIFPRPNLNFSHQAHLDRGADCATCHGDMTKVGRATIAQLPKEATCLTCHDGQQASDKCSTCHPSGKDGRLLTAIGDDASAPKLLPKGPSARGATHDLAFVRDHVGIAKADPELCASCHDDNFCADCHAGPIRPMRLHAGDYLTSHAIDARANTQDCSSCHRLQTECRGCHLRMGVTSEGEEAAFGVGSPLRFHPAAWSGPPGSPQGHALPAQRNISTCASCHTEDACLACHATTGAASPGLNASPHGPGFAGSARCSALESRNRRVCLKCHAPGDIALECL</sequence>
<feature type="domain" description="Cytochrome c7-like" evidence="2">
    <location>
        <begin position="74"/>
        <end position="135"/>
    </location>
</feature>
<dbReference type="InterPro" id="IPR029467">
    <property type="entry name" value="Cyt_c7-like"/>
</dbReference>
<accession>A0A2S9XLW4</accession>
<dbReference type="Gene3D" id="3.90.10.10">
    <property type="entry name" value="Cytochrome C3"/>
    <property type="match status" value="3"/>
</dbReference>
<dbReference type="InterPro" id="IPR036280">
    <property type="entry name" value="Multihaem_cyt_sf"/>
</dbReference>
<dbReference type="Proteomes" id="UP000237968">
    <property type="component" value="Unassembled WGS sequence"/>
</dbReference>
<protein>
    <submittedName>
        <fullName evidence="3">Doubled CXXCH motif protein</fullName>
    </submittedName>
</protein>
<feature type="region of interest" description="Disordered" evidence="1">
    <location>
        <begin position="39"/>
        <end position="69"/>
    </location>
</feature>
<dbReference type="PANTHER" id="PTHR39425">
    <property type="entry name" value="LIPOPROTEIN CYTOCHROME C"/>
    <property type="match status" value="1"/>
</dbReference>